<reference evidence="1 2" key="1">
    <citation type="submission" date="2019-03" db="EMBL/GenBank/DDBJ databases">
        <title>Genomic Encyclopedia of Archaeal and Bacterial Type Strains, Phase II (KMG-II): from individual species to whole genera.</title>
        <authorList>
            <person name="Goeker M."/>
        </authorList>
    </citation>
    <scope>NUCLEOTIDE SEQUENCE [LARGE SCALE GENOMIC DNA]</scope>
    <source>
        <strain evidence="1 2">ATCC 700618</strain>
    </source>
</reference>
<sequence length="160" mass="19299">MIFNRVNINCYKLNGCWLAPSIFKIFTPRSRNYVHKKFDNLRELINKSKLDKKDLIIYFNLDEDFSKFNICQEIRNRSFRISKKISESILSGNVEIEEIVPNVLIHWNYKSVQALYNGACPFYTDEWFNEFYENSKVRDSENKIHLVWSRYFGFKQFVPK</sequence>
<dbReference type="RefSeq" id="WP_094255000.1">
    <property type="nucleotide sequence ID" value="NZ_NNCE01000010.1"/>
</dbReference>
<dbReference type="InterPro" id="IPR054961">
    <property type="entry name" value="MPN499"/>
</dbReference>
<organism evidence="1 2">
    <name type="scientific">Mycoplasma testudineum</name>
    <dbReference type="NCBI Taxonomy" id="244584"/>
    <lineage>
        <taxon>Bacteria</taxon>
        <taxon>Bacillati</taxon>
        <taxon>Mycoplasmatota</taxon>
        <taxon>Mollicutes</taxon>
        <taxon>Mycoplasmataceae</taxon>
        <taxon>Mycoplasma</taxon>
    </lineage>
</organism>
<dbReference type="OrthoDB" id="399976at2"/>
<dbReference type="Proteomes" id="UP000295518">
    <property type="component" value="Unassembled WGS sequence"/>
</dbReference>
<dbReference type="AlphaFoldDB" id="A0A4R6IJI4"/>
<dbReference type="NCBIfam" id="NF045754">
    <property type="entry name" value="MPN499"/>
    <property type="match status" value="1"/>
</dbReference>
<proteinExistence type="predicted"/>
<evidence type="ECO:0000313" key="1">
    <source>
        <dbReference type="EMBL" id="TDO22153.1"/>
    </source>
</evidence>
<protein>
    <submittedName>
        <fullName evidence="1">Uncharacterized protein</fullName>
    </submittedName>
</protein>
<evidence type="ECO:0000313" key="2">
    <source>
        <dbReference type="Proteomes" id="UP000295518"/>
    </source>
</evidence>
<gene>
    <name evidence="1" type="ORF">EI74_0010</name>
</gene>
<comment type="caution">
    <text evidence="1">The sequence shown here is derived from an EMBL/GenBank/DDBJ whole genome shotgun (WGS) entry which is preliminary data.</text>
</comment>
<keyword evidence="2" id="KW-1185">Reference proteome</keyword>
<name>A0A4R6IJI4_9MOLU</name>
<accession>A0A4R6IJI4</accession>
<dbReference type="EMBL" id="SNWN01000001">
    <property type="protein sequence ID" value="TDO22153.1"/>
    <property type="molecule type" value="Genomic_DNA"/>
</dbReference>